<dbReference type="OrthoDB" id="58676at2"/>
<dbReference type="Pfam" id="PF03739">
    <property type="entry name" value="LptF_LptG"/>
    <property type="match status" value="1"/>
</dbReference>
<dbReference type="KEGG" id="dpu:SU48_02245"/>
<dbReference type="PANTHER" id="PTHR33529:SF6">
    <property type="entry name" value="YJGP_YJGQ FAMILY PERMEASE"/>
    <property type="match status" value="1"/>
</dbReference>
<dbReference type="Proteomes" id="UP000077363">
    <property type="component" value="Chromosome"/>
</dbReference>
<evidence type="ECO:0000313" key="7">
    <source>
        <dbReference type="EMBL" id="ANE42774.1"/>
    </source>
</evidence>
<feature type="transmembrane region" description="Helical" evidence="6">
    <location>
        <begin position="332"/>
        <end position="352"/>
    </location>
</feature>
<feature type="transmembrane region" description="Helical" evidence="6">
    <location>
        <begin position="302"/>
        <end position="320"/>
    </location>
</feature>
<evidence type="ECO:0000256" key="2">
    <source>
        <dbReference type="ARBA" id="ARBA00022475"/>
    </source>
</evidence>
<reference evidence="7 8" key="1">
    <citation type="submission" date="2015-01" db="EMBL/GenBank/DDBJ databases">
        <title>Deinococcus puniceus/DY1/ whole genome sequencing.</title>
        <authorList>
            <person name="Kim M.K."/>
            <person name="Srinivasan S."/>
            <person name="Lee J.-J."/>
        </authorList>
    </citation>
    <scope>NUCLEOTIDE SEQUENCE [LARGE SCALE GENOMIC DNA]</scope>
    <source>
        <strain evidence="7 8">DY1</strain>
    </source>
</reference>
<evidence type="ECO:0000256" key="1">
    <source>
        <dbReference type="ARBA" id="ARBA00004651"/>
    </source>
</evidence>
<dbReference type="STRING" id="1182568.SU48_02245"/>
<dbReference type="RefSeq" id="WP_064013828.1">
    <property type="nucleotide sequence ID" value="NZ_CP011387.1"/>
</dbReference>
<organism evidence="7 8">
    <name type="scientific">Deinococcus puniceus</name>
    <dbReference type="NCBI Taxonomy" id="1182568"/>
    <lineage>
        <taxon>Bacteria</taxon>
        <taxon>Thermotogati</taxon>
        <taxon>Deinococcota</taxon>
        <taxon>Deinococci</taxon>
        <taxon>Deinococcales</taxon>
        <taxon>Deinococcaceae</taxon>
        <taxon>Deinococcus</taxon>
    </lineage>
</organism>
<keyword evidence="5 6" id="KW-0472">Membrane</keyword>
<evidence type="ECO:0000256" key="5">
    <source>
        <dbReference type="ARBA" id="ARBA00023136"/>
    </source>
</evidence>
<evidence type="ECO:0000256" key="6">
    <source>
        <dbReference type="SAM" id="Phobius"/>
    </source>
</evidence>
<dbReference type="GO" id="GO:0043190">
    <property type="term" value="C:ATP-binding cassette (ABC) transporter complex"/>
    <property type="evidence" value="ECO:0007669"/>
    <property type="project" value="TreeGrafter"/>
</dbReference>
<keyword evidence="4 6" id="KW-1133">Transmembrane helix</keyword>
<feature type="transmembrane region" description="Helical" evidence="6">
    <location>
        <begin position="278"/>
        <end position="295"/>
    </location>
</feature>
<dbReference type="EMBL" id="CP011387">
    <property type="protein sequence ID" value="ANE42774.1"/>
    <property type="molecule type" value="Genomic_DNA"/>
</dbReference>
<sequence length="353" mass="38125">MPPVPSLLPRSVFREVLGWYGAGLALFLILQMTDALSTTVGRLLTYDASFVQAAGAFAGYLPTLLNRALVLAVPFAVLLAFSRMQKDSEIKAMFAAGVRPLSLVWPLALPFALVGVLAFLNAGYVVPAGLDRWDNAWYKIYGMVPPQPTQEKYTYAEPGALYYAGRVRNDAGSPVAELQGVMVQRGDETITAPGGTWDTEAKTWTLTGAWISRPGQNPQAQTKPITVPQADTLAPPPPEAKKVSTPALRAQLAQDTDRLTATQRRDIQFQLASRLADPVTPIVFALAAGALGLLIRNRAAAFATVLVFIVSFYVIWTTVPQLARAGAIEPNLAAWIPNLVFLAVAGVLAWRLR</sequence>
<accession>A0A172T749</accession>
<dbReference type="GO" id="GO:0015920">
    <property type="term" value="P:lipopolysaccharide transport"/>
    <property type="evidence" value="ECO:0007669"/>
    <property type="project" value="TreeGrafter"/>
</dbReference>
<keyword evidence="3 6" id="KW-0812">Transmembrane</keyword>
<evidence type="ECO:0000256" key="3">
    <source>
        <dbReference type="ARBA" id="ARBA00022692"/>
    </source>
</evidence>
<protein>
    <submittedName>
        <fullName evidence="7">Permease</fullName>
    </submittedName>
</protein>
<dbReference type="InterPro" id="IPR005495">
    <property type="entry name" value="LptG/LptF_permease"/>
</dbReference>
<comment type="subcellular location">
    <subcellularLocation>
        <location evidence="1">Cell membrane</location>
        <topology evidence="1">Multi-pass membrane protein</topology>
    </subcellularLocation>
</comment>
<name>A0A172T749_9DEIO</name>
<gene>
    <name evidence="7" type="ORF">SU48_02245</name>
</gene>
<feature type="transmembrane region" description="Helical" evidence="6">
    <location>
        <begin position="64"/>
        <end position="82"/>
    </location>
</feature>
<feature type="transmembrane region" description="Helical" evidence="6">
    <location>
        <begin position="12"/>
        <end position="30"/>
    </location>
</feature>
<keyword evidence="8" id="KW-1185">Reference proteome</keyword>
<feature type="transmembrane region" description="Helical" evidence="6">
    <location>
        <begin position="103"/>
        <end position="126"/>
    </location>
</feature>
<proteinExistence type="predicted"/>
<keyword evidence="2" id="KW-1003">Cell membrane</keyword>
<dbReference type="PANTHER" id="PTHR33529">
    <property type="entry name" value="SLR0882 PROTEIN-RELATED"/>
    <property type="match status" value="1"/>
</dbReference>
<evidence type="ECO:0000256" key="4">
    <source>
        <dbReference type="ARBA" id="ARBA00022989"/>
    </source>
</evidence>
<dbReference type="AlphaFoldDB" id="A0A172T749"/>
<evidence type="ECO:0000313" key="8">
    <source>
        <dbReference type="Proteomes" id="UP000077363"/>
    </source>
</evidence>
<dbReference type="PATRIC" id="fig|1182568.3.peg.472"/>